<accession>A0ABV7REN3</accession>
<protein>
    <submittedName>
        <fullName evidence="1">Uncharacterized protein</fullName>
    </submittedName>
</protein>
<evidence type="ECO:0000313" key="1">
    <source>
        <dbReference type="EMBL" id="MFC3531115.1"/>
    </source>
</evidence>
<name>A0ABV7REN3_9NEIS</name>
<evidence type="ECO:0000313" key="2">
    <source>
        <dbReference type="Proteomes" id="UP001595741"/>
    </source>
</evidence>
<comment type="caution">
    <text evidence="1">The sequence shown here is derived from an EMBL/GenBank/DDBJ whole genome shotgun (WGS) entry which is preliminary data.</text>
</comment>
<dbReference type="Proteomes" id="UP001595741">
    <property type="component" value="Unassembled WGS sequence"/>
</dbReference>
<sequence>MNYIADLYWLASLAQASYANLNDAVGLDASALALKLQSDIKGASLFANSQAEMFSAEWEVLNHQQDMTDTLASRRVP</sequence>
<gene>
    <name evidence="1" type="ORF">ACFOLG_02870</name>
</gene>
<organism evidence="1 2">
    <name type="scientific">Vogesella facilis</name>
    <dbReference type="NCBI Taxonomy" id="1655232"/>
    <lineage>
        <taxon>Bacteria</taxon>
        <taxon>Pseudomonadati</taxon>
        <taxon>Pseudomonadota</taxon>
        <taxon>Betaproteobacteria</taxon>
        <taxon>Neisseriales</taxon>
        <taxon>Chromobacteriaceae</taxon>
        <taxon>Vogesella</taxon>
    </lineage>
</organism>
<dbReference type="RefSeq" id="WP_386088165.1">
    <property type="nucleotide sequence ID" value="NZ_JBHRXN010000009.1"/>
</dbReference>
<proteinExistence type="predicted"/>
<keyword evidence="2" id="KW-1185">Reference proteome</keyword>
<reference evidence="2" key="1">
    <citation type="journal article" date="2019" name="Int. J. Syst. Evol. Microbiol.">
        <title>The Global Catalogue of Microorganisms (GCM) 10K type strain sequencing project: providing services to taxonomists for standard genome sequencing and annotation.</title>
        <authorList>
            <consortium name="The Broad Institute Genomics Platform"/>
            <consortium name="The Broad Institute Genome Sequencing Center for Infectious Disease"/>
            <person name="Wu L."/>
            <person name="Ma J."/>
        </authorList>
    </citation>
    <scope>NUCLEOTIDE SEQUENCE [LARGE SCALE GENOMIC DNA]</scope>
    <source>
        <strain evidence="2">KCTC 42742</strain>
    </source>
</reference>
<dbReference type="EMBL" id="JBHRXN010000009">
    <property type="protein sequence ID" value="MFC3531115.1"/>
    <property type="molecule type" value="Genomic_DNA"/>
</dbReference>